<keyword evidence="1" id="KW-0732">Signal</keyword>
<comment type="caution">
    <text evidence="2">The sequence shown here is derived from an EMBL/GenBank/DDBJ whole genome shotgun (WGS) entry which is preliminary data.</text>
</comment>
<gene>
    <name evidence="2" type="ORF">FPL22_08305</name>
</gene>
<dbReference type="InterPro" id="IPR025975">
    <property type="entry name" value="Polysacc_lyase"/>
</dbReference>
<dbReference type="RefSeq" id="WP_144229664.1">
    <property type="nucleotide sequence ID" value="NZ_CBCRVV010000020.1"/>
</dbReference>
<organism evidence="2 3">
    <name type="scientific">Rariglobus hedericola</name>
    <dbReference type="NCBI Taxonomy" id="2597822"/>
    <lineage>
        <taxon>Bacteria</taxon>
        <taxon>Pseudomonadati</taxon>
        <taxon>Verrucomicrobiota</taxon>
        <taxon>Opitutia</taxon>
        <taxon>Opitutales</taxon>
        <taxon>Opitutaceae</taxon>
        <taxon>Rariglobus</taxon>
    </lineage>
</organism>
<feature type="chain" id="PRO_5021916978" description="CBM-cenC domain-containing protein" evidence="1">
    <location>
        <begin position="29"/>
        <end position="632"/>
    </location>
</feature>
<dbReference type="Pfam" id="PF14099">
    <property type="entry name" value="Polysacc_lyase"/>
    <property type="match status" value="1"/>
</dbReference>
<evidence type="ECO:0008006" key="4">
    <source>
        <dbReference type="Google" id="ProtNLM"/>
    </source>
</evidence>
<accession>A0A556QRL5</accession>
<protein>
    <recommendedName>
        <fullName evidence="4">CBM-cenC domain-containing protein</fullName>
    </recommendedName>
</protein>
<dbReference type="Gene3D" id="2.60.120.200">
    <property type="match status" value="1"/>
</dbReference>
<dbReference type="Gene3D" id="2.60.120.260">
    <property type="entry name" value="Galactose-binding domain-like"/>
    <property type="match status" value="2"/>
</dbReference>
<dbReference type="Proteomes" id="UP000315648">
    <property type="component" value="Unassembled WGS sequence"/>
</dbReference>
<evidence type="ECO:0000313" key="3">
    <source>
        <dbReference type="Proteomes" id="UP000315648"/>
    </source>
</evidence>
<dbReference type="OrthoDB" id="186482at2"/>
<dbReference type="EMBL" id="VMBG01000001">
    <property type="protein sequence ID" value="TSJ79280.1"/>
    <property type="molecule type" value="Genomic_DNA"/>
</dbReference>
<proteinExistence type="predicted"/>
<evidence type="ECO:0000256" key="1">
    <source>
        <dbReference type="SAM" id="SignalP"/>
    </source>
</evidence>
<feature type="signal peptide" evidence="1">
    <location>
        <begin position="1"/>
        <end position="28"/>
    </location>
</feature>
<reference evidence="2 3" key="1">
    <citation type="submission" date="2019-07" db="EMBL/GenBank/DDBJ databases">
        <title>Description of 53C-WASEF.</title>
        <authorList>
            <person name="Pitt A."/>
            <person name="Hahn M.W."/>
        </authorList>
    </citation>
    <scope>NUCLEOTIDE SEQUENCE [LARGE SCALE GENOMIC DNA]</scope>
    <source>
        <strain evidence="2 3">53C-WASEF</strain>
    </source>
</reference>
<name>A0A556QRL5_9BACT</name>
<evidence type="ECO:0000313" key="2">
    <source>
        <dbReference type="EMBL" id="TSJ79280.1"/>
    </source>
</evidence>
<keyword evidence="3" id="KW-1185">Reference proteome</keyword>
<sequence length="632" mass="66126">MNQTLPCWRRGLLLATLCLGATALVAQTANLVKNPTFTDADGDGDPDGWKAYPPGNGDTLVLASKAGGGLVFKDNDKNNGLGLEQWIAVKEGHRYTASATVSGTGAVNLNLIFAPNIPNRPGDLSKVKLAEKSVRAEAGKTSEVIAVAPAGAKWMKVWLYYPKIGTTDVVVESIALSATDAPVIDTTAAAPAASAATPSPAAVAPAAVSASVGPAPAGNLLKNATFTDADGDRTPDGWNPYPPGNGDTLVLAPAPGGGLVFKDNDKNAGLGLEQWVPVQEGLRYTASATVSGSGGVGLNLIFAPKIPNKPGDLKSIQLSDKSSHAAAGKTTQTIGVAPAGAKWVKVWLYCPKIGVADVVVNQISLTADAPAAGSAAPVAAPVVAKPLPAGLASVIDFETGDLSQGHQGKAEGGDVTVITAAEGPVREGKYSAKIAIKADKHRAEVPGYRSDAYGVARYGWSIYIPKEFDAQTFFSIITQWHSWGSGRESPKDGGPPTCITISKGKLHLKLLAQGDDGWTSKATYIDICDVDEMRGRWNDFVMEVNWQGPGKGGWLKLYKDGKLAIDFKGTTWYDDKDKGPYFKFGTYKGGGKWRGTEEGAILYVDSARMALGESSTYKMVDPAAYAPKPVKE</sequence>
<dbReference type="AlphaFoldDB" id="A0A556QRL5"/>